<keyword evidence="2" id="KW-1185">Reference proteome</keyword>
<dbReference type="Gene3D" id="1.10.101.10">
    <property type="entry name" value="PGBD-like superfamily/PGBD"/>
    <property type="match status" value="1"/>
</dbReference>
<sequence>MNAYTNLHLLKDGKFGPQTELGVRKLQELSHRTWATRELQIDGVFGQDTGQVVLEHVKRNPWTTGDFTKATRCGHSVPSHTVVLD</sequence>
<reference evidence="1 2" key="1">
    <citation type="submission" date="2017-11" db="EMBL/GenBank/DDBJ databases">
        <title>Complete genome sequence of Streptomyces lavendulae subsp. lavendulae CCM 3239 (formerly 'Streptomyces aureofaciens CCM 3239'), the producer of the angucycline-type antibiotic auricin.</title>
        <authorList>
            <person name="Busche T."/>
            <person name="Novakova R."/>
            <person name="Al'Dilaimi A."/>
            <person name="Homerova D."/>
            <person name="Feckova L."/>
            <person name="Rezuchova B."/>
            <person name="Mingyar E."/>
            <person name="Csolleiova D."/>
            <person name="Bekeova C."/>
            <person name="Winkler A."/>
            <person name="Sevcikova B."/>
            <person name="Kalinowski J."/>
            <person name="Kormanec J."/>
            <person name="Ruckert C."/>
        </authorList>
    </citation>
    <scope>NUCLEOTIDE SEQUENCE [LARGE SCALE GENOMIC DNA]</scope>
    <source>
        <strain evidence="1 2">CCM 3239</strain>
    </source>
</reference>
<organism evidence="1 2">
    <name type="scientific">Streptomyces lavendulae subsp. lavendulae</name>
    <dbReference type="NCBI Taxonomy" id="58340"/>
    <lineage>
        <taxon>Bacteria</taxon>
        <taxon>Bacillati</taxon>
        <taxon>Actinomycetota</taxon>
        <taxon>Actinomycetes</taxon>
        <taxon>Kitasatosporales</taxon>
        <taxon>Streptomycetaceae</taxon>
        <taxon>Streptomyces</taxon>
    </lineage>
</organism>
<dbReference type="AlphaFoldDB" id="A0A2K8PJL7"/>
<dbReference type="KEGG" id="slx:SLAV_25665"/>
<dbReference type="InterPro" id="IPR036366">
    <property type="entry name" value="PGBDSf"/>
</dbReference>
<evidence type="ECO:0000313" key="1">
    <source>
        <dbReference type="EMBL" id="ATZ26926.1"/>
    </source>
</evidence>
<name>A0A2K8PJL7_STRLA</name>
<evidence type="ECO:0000313" key="2">
    <source>
        <dbReference type="Proteomes" id="UP000231791"/>
    </source>
</evidence>
<proteinExistence type="predicted"/>
<gene>
    <name evidence="1" type="ORF">SLAV_25665</name>
</gene>
<dbReference type="GeneID" id="49386147"/>
<dbReference type="OrthoDB" id="4337990at2"/>
<dbReference type="Proteomes" id="UP000231791">
    <property type="component" value="Chromosome"/>
</dbReference>
<protein>
    <submittedName>
        <fullName evidence="1">Uncharacterized protein</fullName>
    </submittedName>
</protein>
<dbReference type="RefSeq" id="WP_030241426.1">
    <property type="nucleotide sequence ID" value="NZ_CP024985.1"/>
</dbReference>
<dbReference type="EMBL" id="CP024985">
    <property type="protein sequence ID" value="ATZ26926.1"/>
    <property type="molecule type" value="Genomic_DNA"/>
</dbReference>
<accession>A0A2K8PJL7</accession>